<gene>
    <name evidence="3" type="ORF">SAMN05444277_11756</name>
</gene>
<dbReference type="AlphaFoldDB" id="A0A1I5Z7N1"/>
<dbReference type="EMBL" id="FOXQ01000017">
    <property type="protein sequence ID" value="SFQ52454.1"/>
    <property type="molecule type" value="Genomic_DNA"/>
</dbReference>
<organism evidence="3 4">
    <name type="scientific">Parafilimonas terrae</name>
    <dbReference type="NCBI Taxonomy" id="1465490"/>
    <lineage>
        <taxon>Bacteria</taxon>
        <taxon>Pseudomonadati</taxon>
        <taxon>Bacteroidota</taxon>
        <taxon>Chitinophagia</taxon>
        <taxon>Chitinophagales</taxon>
        <taxon>Chitinophagaceae</taxon>
        <taxon>Parafilimonas</taxon>
    </lineage>
</organism>
<dbReference type="InterPro" id="IPR014030">
    <property type="entry name" value="Ketoacyl_synth_N"/>
</dbReference>
<keyword evidence="4" id="KW-1185">Reference proteome</keyword>
<feature type="domain" description="Beta-ketoacyl synthase-like N-terminal" evidence="2">
    <location>
        <begin position="43"/>
        <end position="170"/>
    </location>
</feature>
<dbReference type="OrthoDB" id="1404523at2"/>
<name>A0A1I5Z7N1_9BACT</name>
<dbReference type="SUPFAM" id="SSF53901">
    <property type="entry name" value="Thiolase-like"/>
    <property type="match status" value="1"/>
</dbReference>
<dbReference type="PANTHER" id="PTHR11712:SF336">
    <property type="entry name" value="3-OXOACYL-[ACYL-CARRIER-PROTEIN] SYNTHASE, MITOCHONDRIAL"/>
    <property type="match status" value="1"/>
</dbReference>
<evidence type="ECO:0000256" key="1">
    <source>
        <dbReference type="ARBA" id="ARBA00022679"/>
    </source>
</evidence>
<sequence>MKKIFIRSASYISAQETFNNGLFTGSPIEYTETILPFAEPSYKDFMNARQLRRMSKVVRTGVTTALRCLKDAGIETVDAIVSGTSYGCMEDSEAFLKSIVLQNEQALSPTSFIQSTHNLVSAQIALTLKCHNYNTTYAHRGFSFEHALTDAVLLLNEQSAENALAGSADEMTGFTWNVLRRFGLFKQQAVSNLSLFNSNTRGSIAGQGSGFFLLSGNHNENDYAQIDGIELIYKAGGGDVKNEVARFLSAQKINAGDIDLIITGRNGDMLQDKMFDDMHNTVFANVASINYKHLCGEYPTSSSFALWLAANIIKQKQLPPCFEETGIDAEKINRILIYNCYQYRYHSFILISKCN</sequence>
<dbReference type="PANTHER" id="PTHR11712">
    <property type="entry name" value="POLYKETIDE SYNTHASE-RELATED"/>
    <property type="match status" value="1"/>
</dbReference>
<dbReference type="InterPro" id="IPR016039">
    <property type="entry name" value="Thiolase-like"/>
</dbReference>
<dbReference type="Proteomes" id="UP000199031">
    <property type="component" value="Unassembled WGS sequence"/>
</dbReference>
<accession>A0A1I5Z7N1</accession>
<evidence type="ECO:0000259" key="2">
    <source>
        <dbReference type="Pfam" id="PF13723"/>
    </source>
</evidence>
<proteinExistence type="predicted"/>
<dbReference type="Pfam" id="PF13723">
    <property type="entry name" value="Ketoacyl-synt_2"/>
    <property type="match status" value="1"/>
</dbReference>
<evidence type="ECO:0000313" key="3">
    <source>
        <dbReference type="EMBL" id="SFQ52454.1"/>
    </source>
</evidence>
<reference evidence="3 4" key="1">
    <citation type="submission" date="2016-10" db="EMBL/GenBank/DDBJ databases">
        <authorList>
            <person name="de Groot N.N."/>
        </authorList>
    </citation>
    <scope>NUCLEOTIDE SEQUENCE [LARGE SCALE GENOMIC DNA]</scope>
    <source>
        <strain evidence="3 4">DSM 28286</strain>
    </source>
</reference>
<evidence type="ECO:0000313" key="4">
    <source>
        <dbReference type="Proteomes" id="UP000199031"/>
    </source>
</evidence>
<protein>
    <submittedName>
        <fullName evidence="3">3-oxoacyl-(Acyl-carrier-protein) synthase</fullName>
    </submittedName>
</protein>
<dbReference type="Gene3D" id="3.40.47.10">
    <property type="match status" value="1"/>
</dbReference>
<dbReference type="GO" id="GO:0006633">
    <property type="term" value="P:fatty acid biosynthetic process"/>
    <property type="evidence" value="ECO:0007669"/>
    <property type="project" value="TreeGrafter"/>
</dbReference>
<dbReference type="STRING" id="1465490.SAMN05444277_11756"/>
<dbReference type="RefSeq" id="WP_090662811.1">
    <property type="nucleotide sequence ID" value="NZ_FOXQ01000017.1"/>
</dbReference>
<dbReference type="InterPro" id="IPR000794">
    <property type="entry name" value="Beta-ketoacyl_synthase"/>
</dbReference>
<dbReference type="GO" id="GO:0004315">
    <property type="term" value="F:3-oxoacyl-[acyl-carrier-protein] synthase activity"/>
    <property type="evidence" value="ECO:0007669"/>
    <property type="project" value="TreeGrafter"/>
</dbReference>
<keyword evidence="1" id="KW-0808">Transferase</keyword>